<keyword evidence="9" id="KW-0175">Coiled coil</keyword>
<feature type="compositionally biased region" description="Low complexity" evidence="10">
    <location>
        <begin position="390"/>
        <end position="409"/>
    </location>
</feature>
<dbReference type="Gene3D" id="1.10.510.10">
    <property type="entry name" value="Transferase(Phosphotransferase) domain 1"/>
    <property type="match status" value="1"/>
</dbReference>
<organism evidence="13">
    <name type="scientific">Micromonas pusilla (strain CCMP1545)</name>
    <name type="common">Picoplanktonic green alga</name>
    <dbReference type="NCBI Taxonomy" id="564608"/>
    <lineage>
        <taxon>Eukaryota</taxon>
        <taxon>Viridiplantae</taxon>
        <taxon>Chlorophyta</taxon>
        <taxon>Mamiellophyceae</taxon>
        <taxon>Mamiellales</taxon>
        <taxon>Mamiellaceae</taxon>
        <taxon>Micromonas</taxon>
    </lineage>
</organism>
<evidence type="ECO:0000256" key="8">
    <source>
        <dbReference type="ARBA" id="ARBA00048679"/>
    </source>
</evidence>
<evidence type="ECO:0000256" key="3">
    <source>
        <dbReference type="ARBA" id="ARBA00022679"/>
    </source>
</evidence>
<dbReference type="PANTHER" id="PTHR22967">
    <property type="entry name" value="SERINE/THREONINE PROTEIN KINASE"/>
    <property type="match status" value="1"/>
</dbReference>
<dbReference type="PANTHER" id="PTHR22967:SF57">
    <property type="entry name" value="AUXILIN, ISOFORM A-RELATED"/>
    <property type="match status" value="1"/>
</dbReference>
<dbReference type="Pfam" id="PF00069">
    <property type="entry name" value="Pkinase"/>
    <property type="match status" value="1"/>
</dbReference>
<gene>
    <name evidence="12" type="ORF">MICPUCDRAFT_48771</name>
</gene>
<dbReference type="GO" id="GO:0005737">
    <property type="term" value="C:cytoplasm"/>
    <property type="evidence" value="ECO:0007669"/>
    <property type="project" value="TreeGrafter"/>
</dbReference>
<comment type="catalytic activity">
    <reaction evidence="8">
        <text>L-seryl-[protein] + ATP = O-phospho-L-seryl-[protein] + ADP + H(+)</text>
        <dbReference type="Rhea" id="RHEA:17989"/>
        <dbReference type="Rhea" id="RHEA-COMP:9863"/>
        <dbReference type="Rhea" id="RHEA-COMP:11604"/>
        <dbReference type="ChEBI" id="CHEBI:15378"/>
        <dbReference type="ChEBI" id="CHEBI:29999"/>
        <dbReference type="ChEBI" id="CHEBI:30616"/>
        <dbReference type="ChEBI" id="CHEBI:83421"/>
        <dbReference type="ChEBI" id="CHEBI:456216"/>
        <dbReference type="EC" id="2.7.11.1"/>
    </reaction>
</comment>
<feature type="region of interest" description="Disordered" evidence="10">
    <location>
        <begin position="359"/>
        <end position="433"/>
    </location>
</feature>
<dbReference type="AlphaFoldDB" id="C1N5H2"/>
<feature type="compositionally biased region" description="Gly residues" evidence="10">
    <location>
        <begin position="361"/>
        <end position="371"/>
    </location>
</feature>
<evidence type="ECO:0000256" key="2">
    <source>
        <dbReference type="ARBA" id="ARBA00022527"/>
    </source>
</evidence>
<evidence type="ECO:0000256" key="9">
    <source>
        <dbReference type="SAM" id="Coils"/>
    </source>
</evidence>
<accession>C1N5H2</accession>
<dbReference type="GeneID" id="9688801"/>
<feature type="domain" description="Protein kinase" evidence="11">
    <location>
        <begin position="44"/>
        <end position="343"/>
    </location>
</feature>
<dbReference type="EC" id="2.7.11.1" evidence="1"/>
<evidence type="ECO:0000256" key="1">
    <source>
        <dbReference type="ARBA" id="ARBA00012513"/>
    </source>
</evidence>
<dbReference type="GO" id="GO:0005524">
    <property type="term" value="F:ATP binding"/>
    <property type="evidence" value="ECO:0007669"/>
    <property type="project" value="UniProtKB-KW"/>
</dbReference>
<dbReference type="InterPro" id="IPR011009">
    <property type="entry name" value="Kinase-like_dom_sf"/>
</dbReference>
<feature type="coiled-coil region" evidence="9">
    <location>
        <begin position="544"/>
        <end position="571"/>
    </location>
</feature>
<dbReference type="KEGG" id="mpp:MICPUCDRAFT_48771"/>
<evidence type="ECO:0000259" key="11">
    <source>
        <dbReference type="PROSITE" id="PS50011"/>
    </source>
</evidence>
<evidence type="ECO:0000313" key="12">
    <source>
        <dbReference type="EMBL" id="EEH52498.1"/>
    </source>
</evidence>
<name>C1N5H2_MICPC</name>
<evidence type="ECO:0000256" key="7">
    <source>
        <dbReference type="ARBA" id="ARBA00047899"/>
    </source>
</evidence>
<evidence type="ECO:0000256" key="5">
    <source>
        <dbReference type="ARBA" id="ARBA00022777"/>
    </source>
</evidence>
<dbReference type="STRING" id="564608.C1N5H2"/>
<sequence>MKSIRNALNAAAETLSVKTPSSSSSSSSPHDLRGKVVSVGAMRIKCGDAIADGGMATVYRGRVLDDPGNNIRDVAVKQMLLPHDSSVSELDARREVELHARLSHHECVVAQLAHDVRLVPLPGGDGDCYRVLAVLELCSESLADALATAASRGEYMEETEALRAFHAAASAIARMHAETPSPLLHRDVKPENVLRARDGDGGGWKLCDFGSARVGCVPLATANDRARAEAEMVRVTTPPYRSPELWDAFRFAEIGPPSDVWALGCVLYQALFNALPFGAESRMAALNGTFTIPKHRSSGAGGAAGGGNGRSDAAVELTRATLVVDPMRRVTAAAAANRARALITGEGVDDDAWRRMVAKALGGGGGGGGGDPSAPPPPPMTRAGSGGGATAATTTTVPATDGGWADFGAAPPPVAAAPSRGGSGSGGGDNDATWAAFDDVAASSATTTTSRRGGSDGGGAAAGFGFGDASTWATFDAFAAPPAPPSPSITPPPVRIPPPAPAPHVAVAADVATDVATGLASRVAALETELAASAERERALTTRLADAKLALRDEQKEVARLQGELSAVRNAMKLG</sequence>
<keyword evidence="4" id="KW-0547">Nucleotide-binding</keyword>
<keyword evidence="3" id="KW-0808">Transferase</keyword>
<evidence type="ECO:0000313" key="13">
    <source>
        <dbReference type="Proteomes" id="UP000001876"/>
    </source>
</evidence>
<evidence type="ECO:0000256" key="10">
    <source>
        <dbReference type="SAM" id="MobiDB-lite"/>
    </source>
</evidence>
<dbReference type="eggNOG" id="KOG1989">
    <property type="taxonomic scope" value="Eukaryota"/>
</dbReference>
<protein>
    <recommendedName>
        <fullName evidence="1">non-specific serine/threonine protein kinase</fullName>
        <ecNumber evidence="1">2.7.11.1</ecNumber>
    </recommendedName>
</protein>
<dbReference type="Proteomes" id="UP000001876">
    <property type="component" value="Unassembled WGS sequence"/>
</dbReference>
<feature type="region of interest" description="Disordered" evidence="10">
    <location>
        <begin position="478"/>
        <end position="497"/>
    </location>
</feature>
<dbReference type="RefSeq" id="XP_003063362.1">
    <property type="nucleotide sequence ID" value="XM_003063316.1"/>
</dbReference>
<comment type="catalytic activity">
    <reaction evidence="7">
        <text>L-threonyl-[protein] + ATP = O-phospho-L-threonyl-[protein] + ADP + H(+)</text>
        <dbReference type="Rhea" id="RHEA:46608"/>
        <dbReference type="Rhea" id="RHEA-COMP:11060"/>
        <dbReference type="Rhea" id="RHEA-COMP:11605"/>
        <dbReference type="ChEBI" id="CHEBI:15378"/>
        <dbReference type="ChEBI" id="CHEBI:30013"/>
        <dbReference type="ChEBI" id="CHEBI:30616"/>
        <dbReference type="ChEBI" id="CHEBI:61977"/>
        <dbReference type="ChEBI" id="CHEBI:456216"/>
        <dbReference type="EC" id="2.7.11.1"/>
    </reaction>
</comment>
<feature type="region of interest" description="Disordered" evidence="10">
    <location>
        <begin position="13"/>
        <end position="32"/>
    </location>
</feature>
<proteinExistence type="predicted"/>
<reference evidence="12 13" key="1">
    <citation type="journal article" date="2009" name="Science">
        <title>Green evolution and dynamic adaptations revealed by genomes of the marine picoeukaryotes Micromonas.</title>
        <authorList>
            <person name="Worden A.Z."/>
            <person name="Lee J.H."/>
            <person name="Mock T."/>
            <person name="Rouze P."/>
            <person name="Simmons M.P."/>
            <person name="Aerts A.L."/>
            <person name="Allen A.E."/>
            <person name="Cuvelier M.L."/>
            <person name="Derelle E."/>
            <person name="Everett M.V."/>
            <person name="Foulon E."/>
            <person name="Grimwood J."/>
            <person name="Gundlach H."/>
            <person name="Henrissat B."/>
            <person name="Napoli C."/>
            <person name="McDonald S.M."/>
            <person name="Parker M.S."/>
            <person name="Rombauts S."/>
            <person name="Salamov A."/>
            <person name="Von Dassow P."/>
            <person name="Badger J.H."/>
            <person name="Coutinho P.M."/>
            <person name="Demir E."/>
            <person name="Dubchak I."/>
            <person name="Gentemann C."/>
            <person name="Eikrem W."/>
            <person name="Gready J.E."/>
            <person name="John U."/>
            <person name="Lanier W."/>
            <person name="Lindquist E.A."/>
            <person name="Lucas S."/>
            <person name="Mayer K.F."/>
            <person name="Moreau H."/>
            <person name="Not F."/>
            <person name="Otillar R."/>
            <person name="Panaud O."/>
            <person name="Pangilinan J."/>
            <person name="Paulsen I."/>
            <person name="Piegu B."/>
            <person name="Poliakov A."/>
            <person name="Robbens S."/>
            <person name="Schmutz J."/>
            <person name="Toulza E."/>
            <person name="Wyss T."/>
            <person name="Zelensky A."/>
            <person name="Zhou K."/>
            <person name="Armbrust E.V."/>
            <person name="Bhattacharya D."/>
            <person name="Goodenough U.W."/>
            <person name="Van de Peer Y."/>
            <person name="Grigoriev I.V."/>
        </authorList>
    </citation>
    <scope>NUCLEOTIDE SEQUENCE [LARGE SCALE GENOMIC DNA]</scope>
    <source>
        <strain evidence="12 13">CCMP1545</strain>
    </source>
</reference>
<feature type="compositionally biased region" description="Pro residues" evidence="10">
    <location>
        <begin position="481"/>
        <end position="497"/>
    </location>
</feature>
<dbReference type="GO" id="GO:0004674">
    <property type="term" value="F:protein serine/threonine kinase activity"/>
    <property type="evidence" value="ECO:0007669"/>
    <property type="project" value="UniProtKB-KW"/>
</dbReference>
<dbReference type="SUPFAM" id="SSF56112">
    <property type="entry name" value="Protein kinase-like (PK-like)"/>
    <property type="match status" value="1"/>
</dbReference>
<keyword evidence="13" id="KW-1185">Reference proteome</keyword>
<keyword evidence="2" id="KW-0723">Serine/threonine-protein kinase</keyword>
<dbReference type="InterPro" id="IPR000719">
    <property type="entry name" value="Prot_kinase_dom"/>
</dbReference>
<keyword evidence="5" id="KW-0418">Kinase</keyword>
<evidence type="ECO:0000256" key="4">
    <source>
        <dbReference type="ARBA" id="ARBA00022741"/>
    </source>
</evidence>
<keyword evidence="6" id="KW-0067">ATP-binding</keyword>
<dbReference type="EMBL" id="GG663748">
    <property type="protein sequence ID" value="EEH52498.1"/>
    <property type="molecule type" value="Genomic_DNA"/>
</dbReference>
<dbReference type="OrthoDB" id="248923at2759"/>
<evidence type="ECO:0000256" key="6">
    <source>
        <dbReference type="ARBA" id="ARBA00022840"/>
    </source>
</evidence>
<dbReference type="PROSITE" id="PS50011">
    <property type="entry name" value="PROTEIN_KINASE_DOM"/>
    <property type="match status" value="1"/>
</dbReference>
<dbReference type="SMART" id="SM00220">
    <property type="entry name" value="S_TKc"/>
    <property type="match status" value="1"/>
</dbReference>